<protein>
    <submittedName>
        <fullName evidence="1">LamB/YcsF family protein</fullName>
    </submittedName>
</protein>
<dbReference type="InterPro" id="IPR011330">
    <property type="entry name" value="Glyco_hydro/deAcase_b/a-brl"/>
</dbReference>
<dbReference type="GO" id="GO:0005975">
    <property type="term" value="P:carbohydrate metabolic process"/>
    <property type="evidence" value="ECO:0007669"/>
    <property type="project" value="InterPro"/>
</dbReference>
<dbReference type="PANTHER" id="PTHR30292">
    <property type="entry name" value="UNCHARACTERIZED PROTEIN YBGL-RELATED"/>
    <property type="match status" value="1"/>
</dbReference>
<accession>A0A1A8T166</accession>
<dbReference type="Proteomes" id="UP000092544">
    <property type="component" value="Unassembled WGS sequence"/>
</dbReference>
<dbReference type="OrthoDB" id="9773478at2"/>
<dbReference type="PANTHER" id="PTHR30292:SF0">
    <property type="entry name" value="5-OXOPROLINASE SUBUNIT A"/>
    <property type="match status" value="1"/>
</dbReference>
<name>A0A1A8T166_9GAMM</name>
<dbReference type="Pfam" id="PF03746">
    <property type="entry name" value="LamB_YcsF"/>
    <property type="match status" value="1"/>
</dbReference>
<dbReference type="RefSeq" id="WP_067012075.1">
    <property type="nucleotide sequence ID" value="NZ_FLOB01000001.1"/>
</dbReference>
<evidence type="ECO:0000313" key="2">
    <source>
        <dbReference type="Proteomes" id="UP000092544"/>
    </source>
</evidence>
<dbReference type="Gene3D" id="3.20.20.370">
    <property type="entry name" value="Glycoside hydrolase/deacetylase"/>
    <property type="match status" value="1"/>
</dbReference>
<gene>
    <name evidence="1" type="ORF">MSP8886_00347</name>
</gene>
<sequence>MKLNCDMGEAFGAWKMGLDDLIMPHVDQANVACGFHASDPLTMSKTVSLAKQHNVIIGAHPGYPDLVGFGRRNMDILPTELKALIQYQIGALKAICESQNTQVDYVKPHGAMYNQMMADDTILETVMEAVSELDATLPLMVGAVPEAPQIKAMAKRYGLTVWFEAFADRLYTDEGRLTPRKEPNAVHASFELIEAQVKQLCESGTVTSGSGKTLAIYADTICVHGDGVHAVEAITKLRTIVDEFNRSNQSDYNSKLNKA</sequence>
<dbReference type="EMBL" id="FLOB01000001">
    <property type="protein sequence ID" value="SBS25670.1"/>
    <property type="molecule type" value="Genomic_DNA"/>
</dbReference>
<dbReference type="NCBIfam" id="NF003814">
    <property type="entry name" value="PRK05406.1-3"/>
    <property type="match status" value="1"/>
</dbReference>
<dbReference type="STRING" id="1792290.MSP8886_00347"/>
<dbReference type="CDD" id="cd10787">
    <property type="entry name" value="LamB_YcsF_like"/>
    <property type="match status" value="1"/>
</dbReference>
<dbReference type="NCBIfam" id="NF003816">
    <property type="entry name" value="PRK05406.1-5"/>
    <property type="match status" value="1"/>
</dbReference>
<keyword evidence="2" id="KW-1185">Reference proteome</keyword>
<proteinExistence type="predicted"/>
<evidence type="ECO:0000313" key="1">
    <source>
        <dbReference type="EMBL" id="SBS25670.1"/>
    </source>
</evidence>
<reference evidence="1 2" key="1">
    <citation type="submission" date="2016-06" db="EMBL/GenBank/DDBJ databases">
        <authorList>
            <person name="Kjaerup R.B."/>
            <person name="Dalgaard T.S."/>
            <person name="Juul-Madsen H.R."/>
        </authorList>
    </citation>
    <scope>NUCLEOTIDE SEQUENCE [LARGE SCALE GENOMIC DNA]</scope>
    <source>
        <strain evidence="1 2">CECT 8886</strain>
    </source>
</reference>
<dbReference type="AlphaFoldDB" id="A0A1A8T166"/>
<dbReference type="SUPFAM" id="SSF88713">
    <property type="entry name" value="Glycoside hydrolase/deacetylase"/>
    <property type="match status" value="1"/>
</dbReference>
<organism evidence="1 2">
    <name type="scientific">Marinomonas spartinae</name>
    <dbReference type="NCBI Taxonomy" id="1792290"/>
    <lineage>
        <taxon>Bacteria</taxon>
        <taxon>Pseudomonadati</taxon>
        <taxon>Pseudomonadota</taxon>
        <taxon>Gammaproteobacteria</taxon>
        <taxon>Oceanospirillales</taxon>
        <taxon>Oceanospirillaceae</taxon>
        <taxon>Marinomonas</taxon>
    </lineage>
</organism>
<dbReference type="InterPro" id="IPR005501">
    <property type="entry name" value="LamB/YcsF/PxpA-like"/>
</dbReference>